<feature type="region of interest" description="Disordered" evidence="7">
    <location>
        <begin position="219"/>
        <end position="249"/>
    </location>
</feature>
<evidence type="ECO:0000259" key="9">
    <source>
        <dbReference type="SMART" id="SM00014"/>
    </source>
</evidence>
<dbReference type="EMBL" id="MWIH01000009">
    <property type="protein sequence ID" value="OQO89774.1"/>
    <property type="molecule type" value="Genomic_DNA"/>
</dbReference>
<evidence type="ECO:0000256" key="5">
    <source>
        <dbReference type="ARBA" id="ARBA00022989"/>
    </source>
</evidence>
<dbReference type="Gene3D" id="1.20.144.10">
    <property type="entry name" value="Phosphatidic acid phosphatase type 2/haloperoxidase"/>
    <property type="match status" value="1"/>
</dbReference>
<dbReference type="PANTHER" id="PTHR14969">
    <property type="entry name" value="SPHINGOSINE-1-PHOSPHATE PHOSPHOHYDROLASE"/>
    <property type="match status" value="1"/>
</dbReference>
<dbReference type="SUPFAM" id="SSF48317">
    <property type="entry name" value="Acid phosphatase/Vanadium-dependent haloperoxidase"/>
    <property type="match status" value="1"/>
</dbReference>
<evidence type="ECO:0000256" key="4">
    <source>
        <dbReference type="ARBA" id="ARBA00022801"/>
    </source>
</evidence>
<keyword evidence="6 8" id="KW-0472">Membrane</keyword>
<proteinExistence type="predicted"/>
<dbReference type="STRING" id="1962155.B1813_22235"/>
<organism evidence="10 11">
    <name type="scientific">Saccharomonospora piscinae</name>
    <dbReference type="NCBI Taxonomy" id="687388"/>
    <lineage>
        <taxon>Bacteria</taxon>
        <taxon>Bacillati</taxon>
        <taxon>Actinomycetota</taxon>
        <taxon>Actinomycetes</taxon>
        <taxon>Pseudonocardiales</taxon>
        <taxon>Pseudonocardiaceae</taxon>
        <taxon>Saccharomonospora</taxon>
    </lineage>
</organism>
<dbReference type="GO" id="GO:0005886">
    <property type="term" value="C:plasma membrane"/>
    <property type="evidence" value="ECO:0007669"/>
    <property type="project" value="UniProtKB-SubCell"/>
</dbReference>
<keyword evidence="4" id="KW-0378">Hydrolase</keyword>
<keyword evidence="2" id="KW-1003">Cell membrane</keyword>
<dbReference type="AlphaFoldDB" id="A0A1V8ZYM3"/>
<feature type="compositionally biased region" description="Pro residues" evidence="7">
    <location>
        <begin position="229"/>
        <end position="238"/>
    </location>
</feature>
<evidence type="ECO:0000256" key="2">
    <source>
        <dbReference type="ARBA" id="ARBA00022475"/>
    </source>
</evidence>
<feature type="transmembrane region" description="Helical" evidence="8">
    <location>
        <begin position="24"/>
        <end position="49"/>
    </location>
</feature>
<evidence type="ECO:0000256" key="8">
    <source>
        <dbReference type="SAM" id="Phobius"/>
    </source>
</evidence>
<dbReference type="InterPro" id="IPR036938">
    <property type="entry name" value="PAP2/HPO_sf"/>
</dbReference>
<keyword evidence="5 8" id="KW-1133">Transmembrane helix</keyword>
<feature type="domain" description="Phosphatidic acid phosphatase type 2/haloperoxidase" evidence="9">
    <location>
        <begin position="59"/>
        <end position="173"/>
    </location>
</feature>
<keyword evidence="3 8" id="KW-0812">Transmembrane</keyword>
<keyword evidence="11" id="KW-1185">Reference proteome</keyword>
<feature type="transmembrane region" description="Helical" evidence="8">
    <location>
        <begin position="158"/>
        <end position="178"/>
    </location>
</feature>
<evidence type="ECO:0000256" key="3">
    <source>
        <dbReference type="ARBA" id="ARBA00022692"/>
    </source>
</evidence>
<evidence type="ECO:0000256" key="1">
    <source>
        <dbReference type="ARBA" id="ARBA00004651"/>
    </source>
</evidence>
<comment type="subcellular location">
    <subcellularLocation>
        <location evidence="1">Cell membrane</location>
        <topology evidence="1">Multi-pass membrane protein</topology>
    </subcellularLocation>
</comment>
<dbReference type="SMART" id="SM00014">
    <property type="entry name" value="acidPPc"/>
    <property type="match status" value="1"/>
</dbReference>
<sequence length="249" mass="25612">MGVPDISTDLYRTVLDAAGAAPGWLQGFAVFFTEAGVVLLGLLMVAGWWQTRRGSARAMGLSLLTSAAVVAAYATSEVAKLIIEQERPCSAVPGAVPIASCPELGDWSFPSNHSTIAGAAAMAVFVCRRGALGAVALVLGALVAFSRVVVGVHYPHDVAAGFFLGLLVVGVASALGVHRVTLLVQRFRPHPLLGPGVARPTVADSAPDTDGEVTTVLSAVPAADTAPTRPLPPAPHWPPESLDDQRGQG</sequence>
<protein>
    <recommendedName>
        <fullName evidence="9">Phosphatidic acid phosphatase type 2/haloperoxidase domain-containing protein</fullName>
    </recommendedName>
</protein>
<dbReference type="Proteomes" id="UP000192591">
    <property type="component" value="Unassembled WGS sequence"/>
</dbReference>
<comment type="caution">
    <text evidence="10">The sequence shown here is derived from an EMBL/GenBank/DDBJ whole genome shotgun (WGS) entry which is preliminary data.</text>
</comment>
<dbReference type="InterPro" id="IPR000326">
    <property type="entry name" value="PAP2/HPO"/>
</dbReference>
<reference evidence="10 11" key="1">
    <citation type="submission" date="2017-02" db="EMBL/GenBank/DDBJ databases">
        <title>Draft genome of Saccharomonospora sp. 154.</title>
        <authorList>
            <person name="Alonso-Carmona G.S."/>
            <person name="De La Haba R."/>
            <person name="Vera-Gargallo B."/>
            <person name="Sandoval-Trujillo A.H."/>
            <person name="Ramirez-Duran N."/>
            <person name="Ventosa A."/>
        </authorList>
    </citation>
    <scope>NUCLEOTIDE SEQUENCE [LARGE SCALE GENOMIC DNA]</scope>
    <source>
        <strain evidence="10 11">LRS4.154</strain>
    </source>
</reference>
<gene>
    <name evidence="10" type="ORF">B1813_22235</name>
</gene>
<dbReference type="PANTHER" id="PTHR14969:SF62">
    <property type="entry name" value="DECAPRENYLPHOSPHORYL-5-PHOSPHORIBOSE PHOSPHATASE RV3807C-RELATED"/>
    <property type="match status" value="1"/>
</dbReference>
<accession>A0A1V8ZYM3</accession>
<evidence type="ECO:0000256" key="7">
    <source>
        <dbReference type="SAM" id="MobiDB-lite"/>
    </source>
</evidence>
<evidence type="ECO:0000313" key="10">
    <source>
        <dbReference type="EMBL" id="OQO89774.1"/>
    </source>
</evidence>
<dbReference type="GO" id="GO:0016787">
    <property type="term" value="F:hydrolase activity"/>
    <property type="evidence" value="ECO:0007669"/>
    <property type="project" value="UniProtKB-KW"/>
</dbReference>
<evidence type="ECO:0000256" key="6">
    <source>
        <dbReference type="ARBA" id="ARBA00023136"/>
    </source>
</evidence>
<evidence type="ECO:0000313" key="11">
    <source>
        <dbReference type="Proteomes" id="UP000192591"/>
    </source>
</evidence>
<name>A0A1V8ZYM3_SACPI</name>
<feature type="transmembrane region" description="Helical" evidence="8">
    <location>
        <begin position="131"/>
        <end position="152"/>
    </location>
</feature>
<dbReference type="Pfam" id="PF01569">
    <property type="entry name" value="PAP2"/>
    <property type="match status" value="1"/>
</dbReference>